<protein>
    <submittedName>
        <fullName evidence="1">Uncharacterized protein</fullName>
    </submittedName>
</protein>
<reference evidence="1" key="1">
    <citation type="submission" date="2020-03" db="EMBL/GenBank/DDBJ databases">
        <title>The deep terrestrial virosphere.</title>
        <authorList>
            <person name="Holmfeldt K."/>
            <person name="Nilsson E."/>
            <person name="Simone D."/>
            <person name="Lopez-Fernandez M."/>
            <person name="Wu X."/>
            <person name="de Brujin I."/>
            <person name="Lundin D."/>
            <person name="Andersson A."/>
            <person name="Bertilsson S."/>
            <person name="Dopson M."/>
        </authorList>
    </citation>
    <scope>NUCLEOTIDE SEQUENCE</scope>
    <source>
        <strain evidence="1">TM448B01884</strain>
    </source>
</reference>
<gene>
    <name evidence="1" type="ORF">TM448B01884_0012</name>
</gene>
<proteinExistence type="predicted"/>
<organism evidence="1">
    <name type="scientific">viral metagenome</name>
    <dbReference type="NCBI Taxonomy" id="1070528"/>
    <lineage>
        <taxon>unclassified sequences</taxon>
        <taxon>metagenomes</taxon>
        <taxon>organismal metagenomes</taxon>
    </lineage>
</organism>
<sequence>MMLITKEELQAKLQNKMFNWQEKRDYALTDIERQICNEIYVIYRDLYVECFGDIR</sequence>
<accession>A0A6M3XR06</accession>
<name>A0A6M3XR06_9ZZZZ</name>
<dbReference type="AlphaFoldDB" id="A0A6M3XR06"/>
<dbReference type="EMBL" id="MT144837">
    <property type="protein sequence ID" value="QJI00220.1"/>
    <property type="molecule type" value="Genomic_DNA"/>
</dbReference>
<evidence type="ECO:0000313" key="1">
    <source>
        <dbReference type="EMBL" id="QJI00220.1"/>
    </source>
</evidence>